<name>A0AAE0KCS8_9PEZI</name>
<dbReference type="AlphaFoldDB" id="A0AAE0KCS8"/>
<sequence length="199" mass="21977">MRSQSVDTSKECPNSVLRCKGSRRRGGILRWAVSRRDRCLAQCRDLTESQIGEASFSSCSISSASGGLKAPRDTEFRSTLLSVRASIDMQPQALHTIYHGTSLTQWSLQKCVGFPVLHLLSSLSRMAKGFDADGLEAPPPLAMILLPPKEHFMPPTGKPPWYGGWYLATAPLETRGQRHSNEHPRNDNDSQTARQSALD</sequence>
<comment type="caution">
    <text evidence="2">The sequence shown here is derived from an EMBL/GenBank/DDBJ whole genome shotgun (WGS) entry which is preliminary data.</text>
</comment>
<feature type="compositionally biased region" description="Polar residues" evidence="1">
    <location>
        <begin position="189"/>
        <end position="199"/>
    </location>
</feature>
<protein>
    <submittedName>
        <fullName evidence="2">Uncharacterized protein</fullName>
    </submittedName>
</protein>
<feature type="compositionally biased region" description="Basic and acidic residues" evidence="1">
    <location>
        <begin position="175"/>
        <end position="188"/>
    </location>
</feature>
<keyword evidence="3" id="KW-1185">Reference proteome</keyword>
<evidence type="ECO:0000313" key="2">
    <source>
        <dbReference type="EMBL" id="KAK3373610.1"/>
    </source>
</evidence>
<feature type="region of interest" description="Disordered" evidence="1">
    <location>
        <begin position="173"/>
        <end position="199"/>
    </location>
</feature>
<evidence type="ECO:0000313" key="3">
    <source>
        <dbReference type="Proteomes" id="UP001287356"/>
    </source>
</evidence>
<reference evidence="2" key="2">
    <citation type="submission" date="2023-06" db="EMBL/GenBank/DDBJ databases">
        <authorList>
            <consortium name="Lawrence Berkeley National Laboratory"/>
            <person name="Haridas S."/>
            <person name="Hensen N."/>
            <person name="Bonometti L."/>
            <person name="Westerberg I."/>
            <person name="Brannstrom I.O."/>
            <person name="Guillou S."/>
            <person name="Cros-Aarteil S."/>
            <person name="Calhoun S."/>
            <person name="Kuo A."/>
            <person name="Mondo S."/>
            <person name="Pangilinan J."/>
            <person name="Riley R."/>
            <person name="Labutti K."/>
            <person name="Andreopoulos B."/>
            <person name="Lipzen A."/>
            <person name="Chen C."/>
            <person name="Yanf M."/>
            <person name="Daum C."/>
            <person name="Ng V."/>
            <person name="Clum A."/>
            <person name="Steindorff A."/>
            <person name="Ohm R."/>
            <person name="Martin F."/>
            <person name="Silar P."/>
            <person name="Natvig D."/>
            <person name="Lalanne C."/>
            <person name="Gautier V."/>
            <person name="Ament-Velasquez S.L."/>
            <person name="Kruys A."/>
            <person name="Hutchinson M.I."/>
            <person name="Powell A.J."/>
            <person name="Barry K."/>
            <person name="Miller A.N."/>
            <person name="Grigoriev I.V."/>
            <person name="Debuchy R."/>
            <person name="Gladieux P."/>
            <person name="Thoren M.H."/>
            <person name="Johannesson H."/>
        </authorList>
    </citation>
    <scope>NUCLEOTIDE SEQUENCE</scope>
    <source>
        <strain evidence="2">CBS 958.72</strain>
    </source>
</reference>
<dbReference type="Proteomes" id="UP001287356">
    <property type="component" value="Unassembled WGS sequence"/>
</dbReference>
<dbReference type="EMBL" id="JAULSN010000004">
    <property type="protein sequence ID" value="KAK3373610.1"/>
    <property type="molecule type" value="Genomic_DNA"/>
</dbReference>
<evidence type="ECO:0000256" key="1">
    <source>
        <dbReference type="SAM" id="MobiDB-lite"/>
    </source>
</evidence>
<organism evidence="2 3">
    <name type="scientific">Lasiosphaeria ovina</name>
    <dbReference type="NCBI Taxonomy" id="92902"/>
    <lineage>
        <taxon>Eukaryota</taxon>
        <taxon>Fungi</taxon>
        <taxon>Dikarya</taxon>
        <taxon>Ascomycota</taxon>
        <taxon>Pezizomycotina</taxon>
        <taxon>Sordariomycetes</taxon>
        <taxon>Sordariomycetidae</taxon>
        <taxon>Sordariales</taxon>
        <taxon>Lasiosphaeriaceae</taxon>
        <taxon>Lasiosphaeria</taxon>
    </lineage>
</organism>
<reference evidence="2" key="1">
    <citation type="journal article" date="2023" name="Mol. Phylogenet. Evol.">
        <title>Genome-scale phylogeny and comparative genomics of the fungal order Sordariales.</title>
        <authorList>
            <person name="Hensen N."/>
            <person name="Bonometti L."/>
            <person name="Westerberg I."/>
            <person name="Brannstrom I.O."/>
            <person name="Guillou S."/>
            <person name="Cros-Aarteil S."/>
            <person name="Calhoun S."/>
            <person name="Haridas S."/>
            <person name="Kuo A."/>
            <person name="Mondo S."/>
            <person name="Pangilinan J."/>
            <person name="Riley R."/>
            <person name="LaButti K."/>
            <person name="Andreopoulos B."/>
            <person name="Lipzen A."/>
            <person name="Chen C."/>
            <person name="Yan M."/>
            <person name="Daum C."/>
            <person name="Ng V."/>
            <person name="Clum A."/>
            <person name="Steindorff A."/>
            <person name="Ohm R.A."/>
            <person name="Martin F."/>
            <person name="Silar P."/>
            <person name="Natvig D.O."/>
            <person name="Lalanne C."/>
            <person name="Gautier V."/>
            <person name="Ament-Velasquez S.L."/>
            <person name="Kruys A."/>
            <person name="Hutchinson M.I."/>
            <person name="Powell A.J."/>
            <person name="Barry K."/>
            <person name="Miller A.N."/>
            <person name="Grigoriev I.V."/>
            <person name="Debuchy R."/>
            <person name="Gladieux P."/>
            <person name="Hiltunen Thoren M."/>
            <person name="Johannesson H."/>
        </authorList>
    </citation>
    <scope>NUCLEOTIDE SEQUENCE</scope>
    <source>
        <strain evidence="2">CBS 958.72</strain>
    </source>
</reference>
<gene>
    <name evidence="2" type="ORF">B0T24DRAFT_270101</name>
</gene>
<proteinExistence type="predicted"/>
<accession>A0AAE0KCS8</accession>